<protein>
    <submittedName>
        <fullName evidence="2">Uncharacterized protein</fullName>
    </submittedName>
</protein>
<proteinExistence type="predicted"/>
<sequence length="67" mass="7655">MGSQVGRLRLSSAELATQGETRADERGWRKSPGDMKSCLEQFGRRDSQPYIDRNYAETWSSSVEETR</sequence>
<feature type="compositionally biased region" description="Basic and acidic residues" evidence="1">
    <location>
        <begin position="21"/>
        <end position="33"/>
    </location>
</feature>
<feature type="region of interest" description="Disordered" evidence="1">
    <location>
        <begin position="1"/>
        <end position="37"/>
    </location>
</feature>
<name>A0AAE0ZP09_9GAST</name>
<comment type="caution">
    <text evidence="2">The sequence shown here is derived from an EMBL/GenBank/DDBJ whole genome shotgun (WGS) entry which is preliminary data.</text>
</comment>
<organism evidence="2 3">
    <name type="scientific">Elysia crispata</name>
    <name type="common">lettuce slug</name>
    <dbReference type="NCBI Taxonomy" id="231223"/>
    <lineage>
        <taxon>Eukaryota</taxon>
        <taxon>Metazoa</taxon>
        <taxon>Spiralia</taxon>
        <taxon>Lophotrochozoa</taxon>
        <taxon>Mollusca</taxon>
        <taxon>Gastropoda</taxon>
        <taxon>Heterobranchia</taxon>
        <taxon>Euthyneura</taxon>
        <taxon>Panpulmonata</taxon>
        <taxon>Sacoglossa</taxon>
        <taxon>Placobranchoidea</taxon>
        <taxon>Plakobranchidae</taxon>
        <taxon>Elysia</taxon>
    </lineage>
</organism>
<dbReference type="EMBL" id="JAWDGP010003606">
    <property type="protein sequence ID" value="KAK3772780.1"/>
    <property type="molecule type" value="Genomic_DNA"/>
</dbReference>
<dbReference type="Proteomes" id="UP001283361">
    <property type="component" value="Unassembled WGS sequence"/>
</dbReference>
<dbReference type="AlphaFoldDB" id="A0AAE0ZP09"/>
<reference evidence="2" key="1">
    <citation type="journal article" date="2023" name="G3 (Bethesda)">
        <title>A reference genome for the long-term kleptoplast-retaining sea slug Elysia crispata morphotype clarki.</title>
        <authorList>
            <person name="Eastman K.E."/>
            <person name="Pendleton A.L."/>
            <person name="Shaikh M.A."/>
            <person name="Suttiyut T."/>
            <person name="Ogas R."/>
            <person name="Tomko P."/>
            <person name="Gavelis G."/>
            <person name="Widhalm J.R."/>
            <person name="Wisecaver J.H."/>
        </authorList>
    </citation>
    <scope>NUCLEOTIDE SEQUENCE</scope>
    <source>
        <strain evidence="2">ECLA1</strain>
    </source>
</reference>
<evidence type="ECO:0000313" key="3">
    <source>
        <dbReference type="Proteomes" id="UP001283361"/>
    </source>
</evidence>
<evidence type="ECO:0000256" key="1">
    <source>
        <dbReference type="SAM" id="MobiDB-lite"/>
    </source>
</evidence>
<accession>A0AAE0ZP09</accession>
<gene>
    <name evidence="2" type="ORF">RRG08_049270</name>
</gene>
<keyword evidence="3" id="KW-1185">Reference proteome</keyword>
<evidence type="ECO:0000313" key="2">
    <source>
        <dbReference type="EMBL" id="KAK3772780.1"/>
    </source>
</evidence>